<dbReference type="PANTHER" id="PTHR24223:SF356">
    <property type="entry name" value="ATP-BINDING CASSETTE TRANSPORTER ABC4"/>
    <property type="match status" value="1"/>
</dbReference>
<evidence type="ECO:0000313" key="12">
    <source>
        <dbReference type="EMBL" id="KAF5328659.1"/>
    </source>
</evidence>
<dbReference type="SUPFAM" id="SSF90123">
    <property type="entry name" value="ABC transporter transmembrane region"/>
    <property type="match status" value="2"/>
</dbReference>
<dbReference type="SUPFAM" id="SSF52540">
    <property type="entry name" value="P-loop containing nucleoside triphosphate hydrolases"/>
    <property type="match status" value="2"/>
</dbReference>
<feature type="transmembrane region" description="Helical" evidence="9">
    <location>
        <begin position="306"/>
        <end position="327"/>
    </location>
</feature>
<feature type="transmembrane region" description="Helical" evidence="9">
    <location>
        <begin position="85"/>
        <end position="106"/>
    </location>
</feature>
<dbReference type="GO" id="GO:0005524">
    <property type="term" value="F:ATP binding"/>
    <property type="evidence" value="ECO:0007669"/>
    <property type="project" value="UniProtKB-KW"/>
</dbReference>
<evidence type="ECO:0000256" key="5">
    <source>
        <dbReference type="ARBA" id="ARBA00022741"/>
    </source>
</evidence>
<feature type="domain" description="ABC transporter" evidence="10">
    <location>
        <begin position="1281"/>
        <end position="1516"/>
    </location>
</feature>
<dbReference type="InterPro" id="IPR036640">
    <property type="entry name" value="ABC1_TM_sf"/>
</dbReference>
<feature type="transmembrane region" description="Helical" evidence="9">
    <location>
        <begin position="347"/>
        <end position="364"/>
    </location>
</feature>
<feature type="domain" description="ABC transporter" evidence="10">
    <location>
        <begin position="675"/>
        <end position="917"/>
    </location>
</feature>
<feature type="transmembrane region" description="Helical" evidence="9">
    <location>
        <begin position="29"/>
        <end position="49"/>
    </location>
</feature>
<dbReference type="CDD" id="cd03244">
    <property type="entry name" value="ABCC_MRP_domain2"/>
    <property type="match status" value="1"/>
</dbReference>
<feature type="transmembrane region" description="Helical" evidence="9">
    <location>
        <begin position="1107"/>
        <end position="1131"/>
    </location>
</feature>
<feature type="transmembrane region" description="Helical" evidence="9">
    <location>
        <begin position="1137"/>
        <end position="1162"/>
    </location>
</feature>
<evidence type="ECO:0000313" key="13">
    <source>
        <dbReference type="Proteomes" id="UP000567179"/>
    </source>
</evidence>
<name>A0A8H5BSX5_9AGAR</name>
<feature type="transmembrane region" description="Helical" evidence="9">
    <location>
        <begin position="190"/>
        <end position="209"/>
    </location>
</feature>
<dbReference type="SMART" id="SM00382">
    <property type="entry name" value="AAA"/>
    <property type="match status" value="2"/>
</dbReference>
<dbReference type="PROSITE" id="PS50929">
    <property type="entry name" value="ABC_TM1F"/>
    <property type="match status" value="2"/>
</dbReference>
<dbReference type="InterPro" id="IPR003439">
    <property type="entry name" value="ABC_transporter-like_ATP-bd"/>
</dbReference>
<dbReference type="Gene3D" id="3.40.50.300">
    <property type="entry name" value="P-loop containing nucleotide triphosphate hydrolases"/>
    <property type="match status" value="2"/>
</dbReference>
<dbReference type="FunFam" id="3.40.50.300:FF:000838">
    <property type="entry name" value="ABC multidrug transporter (Eurofung)"/>
    <property type="match status" value="1"/>
</dbReference>
<feature type="transmembrane region" description="Helical" evidence="9">
    <location>
        <begin position="1011"/>
        <end position="1030"/>
    </location>
</feature>
<sequence>MTMSSWDSGQIITSFQSLPKHMDWLVQDVLVIPPVLAAFFLLVSTSYAITNVMQSRRSLTSNADDNARSKSLEDVVIYHGGWTRFLLMLSRLLGCLALVSISAFSLPSCFGLEHPGTDRLYDCPNAWLTLTYIYSSVLGVASLSTTAWAAHAAWCNSALLFATFTVFAYRDLWPLATYTLSPQDEGEGRILWFKISTLFFTAVAVPLCTPRKYVPVNSKEPMPELNTELTCSLLERLFVSYLDTVIRVAARVSHLAPEQMPPLVDRDYSAILEKSFTHLDPLASRKKRHIFFGLARVFRKEFLKMAVSLVGVGIFAFFSPTAIYRILRQGLFSYFEVDGAGQDIVRPWFWVIFMFTGALFRSLFYSNYMFHGNTITVQLESLLTQLIFQHSLRIRSTAGDGPERVKADSPAEIEPLEGEEATGPESAQTQPSESELLKKQKNLYGKIANLVTTDVNTINVAKNAIFLVIEVPLQLTLSIVFLYQILGWSALVGLAATVLLLPVPGYGTKLLHAIQEQKMDFSDSRVQKVTEVLTMIRMVKLFGWQERMAADIKQARKRELTAIFKFKVLNLCIGIVNRFIPSFTMVVTYATYTGIMKQQLTPSVIFASLTVFDRLRSQLSNIQHFLGEATRGKVSLDRLNDFLTNTELLDAYTTSTDIRFVNASPLVSSNPAMSIGLRKVTFTWSNSDAELSRVRPRRAFRLEVPNEIIFTPNSINLITGPTGSGKTAVLMALLGEMHYIRHGPDSWANLPRDGGIAYAAQESWVQNETIRQNILFDKPYDEARYKKVIHQCALTVDLELFEAGDQTQVGEKGPRVQSGGQKARVTLARAIYSSAQILLLDDILSALDIHTAKWIVDNCLRGELVDGRTVLLVTHSIGVVLPIAQRVVTIDTSGKITVQDASKFDTSLLPEILDIKHTSGTTDNGNESIQSDAATSNTTNGKLVIAEEVTHGRVSWTAIKLFLSSIAGDYPLIFFAVSIFGFVMSEVFSVSQKWFLGFWGSQYEKQDPLEVSVTFHLAVYSGIVLAAVLVDTSSNTFYAFGSMRASKKINELLIKSVLNSTLRWLDETPVSRIIVRCTSDMGTVDSLLANGVSTFGMMTIALLTEMGIVLLFAPLFLFPGLAIGAIGLYVGNLNAKAPVIAHITASIAGIVSIRAYGAEAFLKTEARTRIDRHSRIRSLVNGLFRWLGVRVDLLGNLYLTGLACYLLYGPYIGASNTGFTLNVATDFSTLLLSWLTFFNSLEIQANSLERIQGFLDIEHEPLPKPSGIPPAAWPTSGNLCVEALSARYSKTGPKVLHDISFHVRSGERIGIVGRTGSGKSSLTLSLLRGIITEGTVLFDGRRTDEINLDILRANITIIPQTPELMSGTLRKNLDPFGQYGDPTLNNALKDVGLYSLQEELGEKKLMLDSDISAGGANISVGERQIIALARALIRHSRILILDEATSAVDYKTDASIQETLRHRIPADVTVLTIAHRLQSIMDADKILVLDAGRIAEYDSPSSLLAKNDSKFKALVDESGDKDVLYERNTGSTPQQ</sequence>
<proteinExistence type="predicted"/>
<dbReference type="CDD" id="cd18604">
    <property type="entry name" value="ABC_6TM_VMR1_D2_like"/>
    <property type="match status" value="1"/>
</dbReference>
<evidence type="ECO:0000259" key="10">
    <source>
        <dbReference type="PROSITE" id="PS50893"/>
    </source>
</evidence>
<dbReference type="PANTHER" id="PTHR24223">
    <property type="entry name" value="ATP-BINDING CASSETTE SUB-FAMILY C"/>
    <property type="match status" value="1"/>
</dbReference>
<dbReference type="InterPro" id="IPR003593">
    <property type="entry name" value="AAA+_ATPase"/>
</dbReference>
<evidence type="ECO:0000256" key="9">
    <source>
        <dbReference type="SAM" id="Phobius"/>
    </source>
</evidence>
<dbReference type="InterPro" id="IPR027417">
    <property type="entry name" value="P-loop_NTPase"/>
</dbReference>
<dbReference type="EMBL" id="JAACJJ010000003">
    <property type="protein sequence ID" value="KAF5328659.1"/>
    <property type="molecule type" value="Genomic_DNA"/>
</dbReference>
<gene>
    <name evidence="12" type="ORF">D9619_011679</name>
</gene>
<dbReference type="GO" id="GO:0016887">
    <property type="term" value="F:ATP hydrolysis activity"/>
    <property type="evidence" value="ECO:0007669"/>
    <property type="project" value="InterPro"/>
</dbReference>
<feature type="domain" description="ABC transmembrane type-1" evidence="11">
    <location>
        <begin position="305"/>
        <end position="631"/>
    </location>
</feature>
<evidence type="ECO:0008006" key="14">
    <source>
        <dbReference type="Google" id="ProtNLM"/>
    </source>
</evidence>
<dbReference type="PROSITE" id="PS50893">
    <property type="entry name" value="ABC_TRANSPORTER_2"/>
    <property type="match status" value="2"/>
</dbReference>
<keyword evidence="6" id="KW-0067">ATP-binding</keyword>
<dbReference type="Proteomes" id="UP000567179">
    <property type="component" value="Unassembled WGS sequence"/>
</dbReference>
<dbReference type="InterPro" id="IPR050173">
    <property type="entry name" value="ABC_transporter_C-like"/>
</dbReference>
<dbReference type="InterPro" id="IPR011527">
    <property type="entry name" value="ABC1_TM_dom"/>
</dbReference>
<dbReference type="CDD" id="cd18596">
    <property type="entry name" value="ABC_6TM_VMR1_D1_like"/>
    <property type="match status" value="1"/>
</dbReference>
<feature type="transmembrane region" description="Helical" evidence="9">
    <location>
        <begin position="970"/>
        <end position="991"/>
    </location>
</feature>
<evidence type="ECO:0000256" key="7">
    <source>
        <dbReference type="ARBA" id="ARBA00022989"/>
    </source>
</evidence>
<evidence type="ECO:0000259" key="11">
    <source>
        <dbReference type="PROSITE" id="PS50929"/>
    </source>
</evidence>
<dbReference type="CDD" id="cd03250">
    <property type="entry name" value="ABCC_MRP_domain1"/>
    <property type="match status" value="1"/>
</dbReference>
<evidence type="ECO:0000256" key="3">
    <source>
        <dbReference type="ARBA" id="ARBA00022692"/>
    </source>
</evidence>
<evidence type="ECO:0000256" key="4">
    <source>
        <dbReference type="ARBA" id="ARBA00022737"/>
    </source>
</evidence>
<comment type="caution">
    <text evidence="12">The sequence shown here is derived from an EMBL/GenBank/DDBJ whole genome shotgun (WGS) entry which is preliminary data.</text>
</comment>
<dbReference type="OrthoDB" id="6500128at2759"/>
<dbReference type="GO" id="GO:0140359">
    <property type="term" value="F:ABC-type transporter activity"/>
    <property type="evidence" value="ECO:0007669"/>
    <property type="project" value="InterPro"/>
</dbReference>
<comment type="subcellular location">
    <subcellularLocation>
        <location evidence="1">Membrane</location>
        <topology evidence="1">Multi-pass membrane protein</topology>
    </subcellularLocation>
</comment>
<dbReference type="GO" id="GO:0016020">
    <property type="term" value="C:membrane"/>
    <property type="evidence" value="ECO:0007669"/>
    <property type="project" value="UniProtKB-SubCell"/>
</dbReference>
<feature type="transmembrane region" description="Helical" evidence="9">
    <location>
        <begin position="126"/>
        <end position="145"/>
    </location>
</feature>
<keyword evidence="8 9" id="KW-0472">Membrane</keyword>
<keyword evidence="13" id="KW-1185">Reference proteome</keyword>
<evidence type="ECO:0000256" key="6">
    <source>
        <dbReference type="ARBA" id="ARBA00022840"/>
    </source>
</evidence>
<feature type="transmembrane region" description="Helical" evidence="9">
    <location>
        <begin position="152"/>
        <end position="170"/>
    </location>
</feature>
<evidence type="ECO:0000256" key="1">
    <source>
        <dbReference type="ARBA" id="ARBA00004141"/>
    </source>
</evidence>
<dbReference type="FunFam" id="1.20.1560.10:FF:000013">
    <property type="entry name" value="ABC transporter C family member 2"/>
    <property type="match status" value="1"/>
</dbReference>
<keyword evidence="7 9" id="KW-1133">Transmembrane helix</keyword>
<organism evidence="12 13">
    <name type="scientific">Psilocybe cf. subviscida</name>
    <dbReference type="NCBI Taxonomy" id="2480587"/>
    <lineage>
        <taxon>Eukaryota</taxon>
        <taxon>Fungi</taxon>
        <taxon>Dikarya</taxon>
        <taxon>Basidiomycota</taxon>
        <taxon>Agaricomycotina</taxon>
        <taxon>Agaricomycetes</taxon>
        <taxon>Agaricomycetidae</taxon>
        <taxon>Agaricales</taxon>
        <taxon>Agaricineae</taxon>
        <taxon>Strophariaceae</taxon>
        <taxon>Psilocybe</taxon>
    </lineage>
</organism>
<dbReference type="Pfam" id="PF00005">
    <property type="entry name" value="ABC_tran"/>
    <property type="match status" value="2"/>
</dbReference>
<feature type="domain" description="ABC transmembrane type-1" evidence="11">
    <location>
        <begin position="976"/>
        <end position="1208"/>
    </location>
</feature>
<keyword evidence="2" id="KW-0813">Transport</keyword>
<evidence type="ECO:0000256" key="2">
    <source>
        <dbReference type="ARBA" id="ARBA00022448"/>
    </source>
</evidence>
<accession>A0A8H5BSX5</accession>
<dbReference type="Gene3D" id="1.20.1560.10">
    <property type="entry name" value="ABC transporter type 1, transmembrane domain"/>
    <property type="match status" value="2"/>
</dbReference>
<evidence type="ECO:0000256" key="8">
    <source>
        <dbReference type="ARBA" id="ARBA00023136"/>
    </source>
</evidence>
<keyword evidence="3 9" id="KW-0812">Transmembrane</keyword>
<keyword evidence="5" id="KW-0547">Nucleotide-binding</keyword>
<feature type="transmembrane region" description="Helical" evidence="9">
    <location>
        <begin position="1183"/>
        <end position="1208"/>
    </location>
</feature>
<keyword evidence="4" id="KW-0677">Repeat</keyword>
<protein>
    <recommendedName>
        <fullName evidence="14">P-loop containing nucleoside triphosphate hydrolase protein</fullName>
    </recommendedName>
</protein>
<dbReference type="Pfam" id="PF00664">
    <property type="entry name" value="ABC_membrane"/>
    <property type="match status" value="2"/>
</dbReference>
<reference evidence="12 13" key="1">
    <citation type="journal article" date="2020" name="ISME J.">
        <title>Uncovering the hidden diversity of litter-decomposition mechanisms in mushroom-forming fungi.</title>
        <authorList>
            <person name="Floudas D."/>
            <person name="Bentzer J."/>
            <person name="Ahren D."/>
            <person name="Johansson T."/>
            <person name="Persson P."/>
            <person name="Tunlid A."/>
        </authorList>
    </citation>
    <scope>NUCLEOTIDE SEQUENCE [LARGE SCALE GENOMIC DNA]</scope>
    <source>
        <strain evidence="12 13">CBS 101986</strain>
    </source>
</reference>